<evidence type="ECO:0000313" key="2">
    <source>
        <dbReference type="EMBL" id="SFT96642.1"/>
    </source>
</evidence>
<dbReference type="Pfam" id="PF12705">
    <property type="entry name" value="PDDEXK_1"/>
    <property type="match status" value="1"/>
</dbReference>
<evidence type="ECO:0000259" key="1">
    <source>
        <dbReference type="Pfam" id="PF12705"/>
    </source>
</evidence>
<organism evidence="2 3">
    <name type="scientific">Sedimentitalea nanhaiensis</name>
    <dbReference type="NCBI Taxonomy" id="999627"/>
    <lineage>
        <taxon>Bacteria</taxon>
        <taxon>Pseudomonadati</taxon>
        <taxon>Pseudomonadota</taxon>
        <taxon>Alphaproteobacteria</taxon>
        <taxon>Rhodobacterales</taxon>
        <taxon>Paracoccaceae</taxon>
        <taxon>Sedimentitalea</taxon>
    </lineage>
</organism>
<evidence type="ECO:0000313" key="3">
    <source>
        <dbReference type="Proteomes" id="UP000182466"/>
    </source>
</evidence>
<dbReference type="SUPFAM" id="SSF52540">
    <property type="entry name" value="P-loop containing nucleoside triphosphate hydrolases"/>
    <property type="match status" value="1"/>
</dbReference>
<accession>A0A1I7CB50</accession>
<dbReference type="NCBIfam" id="TIGR02786">
    <property type="entry name" value="addB_alphas"/>
    <property type="match status" value="1"/>
</dbReference>
<name>A0A1I7CB50_9RHOB</name>
<dbReference type="STRING" id="999627.SAMN05216236_11598"/>
<dbReference type="eggNOG" id="COG2887">
    <property type="taxonomic scope" value="Bacteria"/>
</dbReference>
<protein>
    <submittedName>
        <fullName evidence="2">Double-strand break repair protein AddB</fullName>
    </submittedName>
</protein>
<dbReference type="OrthoDB" id="9780606at2"/>
<dbReference type="InterPro" id="IPR027417">
    <property type="entry name" value="P-loop_NTPase"/>
</dbReference>
<dbReference type="InterPro" id="IPR014153">
    <property type="entry name" value="Ds_break_AddB"/>
</dbReference>
<sequence>MFDPWPVARVFALPPGVDFPKALVHGLVERFAEKPPEALAQVHLIVNTSRMARRIRELFDAGPARLLPRVSLLTEVDRHIAATDLPPRMPPLRRRLQLAQLISHLLDREPDLAARSSIYSLADSLAGLMDEMQGEGVPADVICGLDVSDMSGHWARAQRFFKIAETYLHDLDGQTMDSQARMRQAVIGLIASWQKAPPANPIILAGSTGSRGTTAMLMAQIARLPQGAIILPGYDFDQPESVWAGLDSALHSEDHPQYRFKRLMQMMGVGPSDIHPWTDARPHSPARNRLISLSLRPAPVTNAWLTEGPGLRDLDRATQDVTLVQAPDPRSEALAIALRLRQAAETGQTAALITPDRMLTRQVAAALDRWDILPDDSAGLPLQLSPPGRFLRHVAGLFAHRLTGEMLLTLLKHPLCHAGDGRNTHMLHSRDLELRLRRHGPPFPAAQSLGDACSSLSSLPPQTWIDWLTMQFCARDTTAALPLTDWAAMLRQTAETLSAGSCAAGSGTLWEKNAGQKALAVLDDLDSEARNGGTMNARDFADLLGALLSSEEVRDRDAPHERIMIWGTLEARVQGADLLILGGLNEGSWPEAPDPDPWLNRALRDRAGLLLPERRIGLAAHDFQQAANAPEVWLTRAQRSDDAETVPSRWLNRLMNLLNGLPDQNGPDLLRGMQTRGQIWLDWAAELDAVDESRPAIRPSPRPPVAARPRRLSVTEIKKLIRDPYAIYARHVLRLKPLDPLVKAPDPLLRGIVVHDFLEEFIKASVAQPEILTRSAFLEMADQVLARSVPWPATRRLWLARLDRVASSFLENERDRQSVAMPVEYEAGLDFQLAPLDFKLVGRADRIDRDTAGALRIYDYKTGAPPSKAEQALFDKQLLIEAAVAEEGGFAKLGPTPVAAAEFIRVGAPGNDVPAPLDSEPTAKVLAELRRLIAAYFDPEQGFTARRMLQKDTDVSDYDQLARFGEWDRTTIPIPEDLT</sequence>
<dbReference type="RefSeq" id="WP_027262633.1">
    <property type="nucleotide sequence ID" value="NZ_FPAW01000015.1"/>
</dbReference>
<keyword evidence="3" id="KW-1185">Reference proteome</keyword>
<proteinExistence type="predicted"/>
<dbReference type="Gene3D" id="3.90.320.10">
    <property type="match status" value="1"/>
</dbReference>
<dbReference type="eggNOG" id="COG3893">
    <property type="taxonomic scope" value="Bacteria"/>
</dbReference>
<dbReference type="InterPro" id="IPR011604">
    <property type="entry name" value="PDDEXK-like_dom_sf"/>
</dbReference>
<gene>
    <name evidence="2" type="ORF">SAMN05216236_11598</name>
</gene>
<dbReference type="AlphaFoldDB" id="A0A1I7CB50"/>
<dbReference type="Proteomes" id="UP000182466">
    <property type="component" value="Unassembled WGS sequence"/>
</dbReference>
<reference evidence="2 3" key="1">
    <citation type="submission" date="2016-10" db="EMBL/GenBank/DDBJ databases">
        <authorList>
            <person name="de Groot N.N."/>
        </authorList>
    </citation>
    <scope>NUCLEOTIDE SEQUENCE [LARGE SCALE GENOMIC DNA]</scope>
    <source>
        <strain evidence="2 3">CGMCC 1.10959</strain>
    </source>
</reference>
<feature type="domain" description="PD-(D/E)XK endonuclease-like" evidence="1">
    <location>
        <begin position="711"/>
        <end position="941"/>
    </location>
</feature>
<dbReference type="EMBL" id="FPAW01000015">
    <property type="protein sequence ID" value="SFT96642.1"/>
    <property type="molecule type" value="Genomic_DNA"/>
</dbReference>
<dbReference type="InterPro" id="IPR038726">
    <property type="entry name" value="PDDEXK_AddAB-type"/>
</dbReference>